<dbReference type="PANTHER" id="PTHR30438">
    <property type="entry name" value="36 KDA ANTIGEN-RELATED"/>
    <property type="match status" value="1"/>
</dbReference>
<keyword evidence="2" id="KW-1133">Transmembrane helix</keyword>
<evidence type="ECO:0000256" key="2">
    <source>
        <dbReference type="SAM" id="Phobius"/>
    </source>
</evidence>
<dbReference type="Gene3D" id="1.10.287.470">
    <property type="entry name" value="Helix hairpin bin"/>
    <property type="match status" value="1"/>
</dbReference>
<gene>
    <name evidence="3" type="ORF">ACFOJE_19055</name>
</gene>
<accession>A0ABV7AYY8</accession>
<keyword evidence="4" id="KW-1185">Reference proteome</keyword>
<keyword evidence="2" id="KW-0472">Membrane</keyword>
<dbReference type="Proteomes" id="UP001595457">
    <property type="component" value="Unassembled WGS sequence"/>
</dbReference>
<dbReference type="SUPFAM" id="SSF111369">
    <property type="entry name" value="HlyD-like secretion proteins"/>
    <property type="match status" value="1"/>
</dbReference>
<keyword evidence="1" id="KW-0175">Coiled coil</keyword>
<feature type="coiled-coil region" evidence="1">
    <location>
        <begin position="170"/>
        <end position="204"/>
    </location>
</feature>
<dbReference type="PRINTS" id="PR01490">
    <property type="entry name" value="RTXTOXIND"/>
</dbReference>
<proteinExistence type="predicted"/>
<protein>
    <submittedName>
        <fullName evidence="3">HlyD family secretion protein</fullName>
    </submittedName>
</protein>
<feature type="transmembrane region" description="Helical" evidence="2">
    <location>
        <begin position="12"/>
        <end position="30"/>
    </location>
</feature>
<organism evidence="3 4">
    <name type="scientific">Azotobacter bryophylli</name>
    <dbReference type="NCBI Taxonomy" id="1986537"/>
    <lineage>
        <taxon>Bacteria</taxon>
        <taxon>Pseudomonadati</taxon>
        <taxon>Pseudomonadota</taxon>
        <taxon>Gammaproteobacteria</taxon>
        <taxon>Pseudomonadales</taxon>
        <taxon>Pseudomonadaceae</taxon>
        <taxon>Azotobacter</taxon>
    </lineage>
</organism>
<dbReference type="Gene3D" id="2.40.30.170">
    <property type="match status" value="1"/>
</dbReference>
<reference evidence="4" key="1">
    <citation type="journal article" date="2019" name="Int. J. Syst. Evol. Microbiol.">
        <title>The Global Catalogue of Microorganisms (GCM) 10K type strain sequencing project: providing services to taxonomists for standard genome sequencing and annotation.</title>
        <authorList>
            <consortium name="The Broad Institute Genomics Platform"/>
            <consortium name="The Broad Institute Genome Sequencing Center for Infectious Disease"/>
            <person name="Wu L."/>
            <person name="Ma J."/>
        </authorList>
    </citation>
    <scope>NUCLEOTIDE SEQUENCE [LARGE SCALE GENOMIC DNA]</scope>
    <source>
        <strain evidence="4">KCTC 62195</strain>
    </source>
</reference>
<keyword evidence="2" id="KW-0812">Transmembrane</keyword>
<evidence type="ECO:0000313" key="4">
    <source>
        <dbReference type="Proteomes" id="UP001595457"/>
    </source>
</evidence>
<name>A0ABV7AYY8_9GAMM</name>
<evidence type="ECO:0000313" key="3">
    <source>
        <dbReference type="EMBL" id="MFC2974295.1"/>
    </source>
</evidence>
<sequence length="358" mass="38917">MQQERKKVPLKWLLVAGALVAAGVFAWLELRPKGLGDGFASGNGRIEATEIDVATKLSGRIAAINVDEGDFVQPGQILASMDTASLEAQLTQAGANVAKAQNAIFTARALVAQRQSEKDTAVAVVLQREAELDAADKRFRRSDVLVQRNALAHQQLDDDRASMLSARAALAAARSQVLSAQSAIKAAESQVIEAESNLAAMQASVTRLQVDIDDSQLKTDRTARVQYRVAEPGEVLQSGGKVLNLVDLSDVYMTFFLPTRQAGRVAMGSDVHLVLDAIPQYVLPAKVTYVASVAQFTPKTVETEVEREKLMFRIKARIDPELLRKHLRQIKTGLPGVAYVKLDEKAEWPAQLQVNLSP</sequence>
<dbReference type="Gene3D" id="2.40.50.100">
    <property type="match status" value="1"/>
</dbReference>
<dbReference type="RefSeq" id="WP_377816396.1">
    <property type="nucleotide sequence ID" value="NZ_JBHRSJ010000035.1"/>
</dbReference>
<dbReference type="EMBL" id="JBHRSJ010000035">
    <property type="protein sequence ID" value="MFC2974295.1"/>
    <property type="molecule type" value="Genomic_DNA"/>
</dbReference>
<dbReference type="PANTHER" id="PTHR30438:SF2">
    <property type="entry name" value="MEMBRANE PROTEIN"/>
    <property type="match status" value="1"/>
</dbReference>
<evidence type="ECO:0000256" key="1">
    <source>
        <dbReference type="SAM" id="Coils"/>
    </source>
</evidence>
<comment type="caution">
    <text evidence="3">The sequence shown here is derived from an EMBL/GenBank/DDBJ whole genome shotgun (WGS) entry which is preliminary data.</text>
</comment>